<dbReference type="SUPFAM" id="SSF52172">
    <property type="entry name" value="CheY-like"/>
    <property type="match status" value="1"/>
</dbReference>
<evidence type="ECO:0000259" key="8">
    <source>
        <dbReference type="PROSITE" id="PS50110"/>
    </source>
</evidence>
<dbReference type="GO" id="GO:0000160">
    <property type="term" value="P:phosphorelay signal transduction system"/>
    <property type="evidence" value="ECO:0007669"/>
    <property type="project" value="UniProtKB-KW"/>
</dbReference>
<dbReference type="AlphaFoldDB" id="A0A9X4QPY1"/>
<reference evidence="9 10" key="1">
    <citation type="submission" date="2022-10" db="EMBL/GenBank/DDBJ databases">
        <title>Comparative genomic analysis of Cohnella hashimotonis sp. nov., isolated from the International Space Station.</title>
        <authorList>
            <person name="Simpson A."/>
            <person name="Venkateswaran K."/>
        </authorList>
    </citation>
    <scope>NUCLEOTIDE SEQUENCE [LARGE SCALE GENOMIC DNA]</scope>
    <source>
        <strain evidence="9 10">DSM 18997</strain>
    </source>
</reference>
<keyword evidence="3" id="KW-0805">Transcription regulation</keyword>
<feature type="modified residue" description="4-aspartylphosphate" evidence="6">
    <location>
        <position position="54"/>
    </location>
</feature>
<dbReference type="PROSITE" id="PS51375">
    <property type="entry name" value="PPR"/>
    <property type="match status" value="1"/>
</dbReference>
<dbReference type="Proteomes" id="UP001153387">
    <property type="component" value="Unassembled WGS sequence"/>
</dbReference>
<dbReference type="InterPro" id="IPR036388">
    <property type="entry name" value="WH-like_DNA-bd_sf"/>
</dbReference>
<dbReference type="RefSeq" id="WP_277568122.1">
    <property type="nucleotide sequence ID" value="NZ_JAPDHZ010000006.1"/>
</dbReference>
<keyword evidence="4" id="KW-0238">DNA-binding</keyword>
<accession>A0A9X4QPY1</accession>
<dbReference type="PANTHER" id="PTHR35807">
    <property type="entry name" value="TRANSCRIPTIONAL REGULATOR REDD-RELATED"/>
    <property type="match status" value="1"/>
</dbReference>
<dbReference type="EMBL" id="JAPDHZ010000006">
    <property type="protein sequence ID" value="MDG0794373.1"/>
    <property type="molecule type" value="Genomic_DNA"/>
</dbReference>
<dbReference type="SUPFAM" id="SSF46894">
    <property type="entry name" value="C-terminal effector domain of the bipartite response regulators"/>
    <property type="match status" value="1"/>
</dbReference>
<dbReference type="InterPro" id="IPR016032">
    <property type="entry name" value="Sig_transdc_resp-reg_C-effctor"/>
</dbReference>
<dbReference type="GO" id="GO:0006355">
    <property type="term" value="P:regulation of DNA-templated transcription"/>
    <property type="evidence" value="ECO:0007669"/>
    <property type="project" value="InterPro"/>
</dbReference>
<dbReference type="Pfam" id="PF00072">
    <property type="entry name" value="Response_reg"/>
    <property type="match status" value="1"/>
</dbReference>
<proteinExistence type="inferred from homology"/>
<dbReference type="InterPro" id="IPR011990">
    <property type="entry name" value="TPR-like_helical_dom_sf"/>
</dbReference>
<sequence length="386" mass="44033">MITALLADDEAHALSLLELLLHQTGEVKVIGRCGNGIDAIAQIARLKPDVAFLDIEMPGMNGLEVAERLGSSACDTQVVFVTAYDRYAVSAFENDALDYLLKPLEVDRLNRTVGRVKRAVARKKSEAPEQADAGKVAADKPPAELQVQLLGEIQVSVEGRGRLKWRTSKEKELFAYLAVHYGSRIHRDVLLDELWPDEHYQKAKVYLHTCVSYLRRDFRQLGMEDAVIYEDEKYSLAPQLERSDYREFVDAAAGLLQPGGSNAEQLERTVNLYSGRLFRSEDYQWADDEIRHTEAAIEAQLLRLTQLYEEQRDYGRMIAAGRRLLQHSPYNEEAYRILMKAYAGSGKHDEVYRVYEEMERRLDELQIQASDMTVSLYEGLRVRKRG</sequence>
<dbReference type="Gene3D" id="1.25.40.10">
    <property type="entry name" value="Tetratricopeptide repeat domain"/>
    <property type="match status" value="1"/>
</dbReference>
<evidence type="ECO:0000256" key="1">
    <source>
        <dbReference type="ARBA" id="ARBA00005820"/>
    </source>
</evidence>
<keyword evidence="2" id="KW-0902">Two-component regulatory system</keyword>
<dbReference type="InterPro" id="IPR005158">
    <property type="entry name" value="BTAD"/>
</dbReference>
<dbReference type="GO" id="GO:0003677">
    <property type="term" value="F:DNA binding"/>
    <property type="evidence" value="ECO:0007669"/>
    <property type="project" value="UniProtKB-KW"/>
</dbReference>
<evidence type="ECO:0000256" key="3">
    <source>
        <dbReference type="ARBA" id="ARBA00023015"/>
    </source>
</evidence>
<evidence type="ECO:0000256" key="4">
    <source>
        <dbReference type="ARBA" id="ARBA00023125"/>
    </source>
</evidence>
<organism evidence="9 10">
    <name type="scientific">Cohnella ginsengisoli</name>
    <dbReference type="NCBI Taxonomy" id="425004"/>
    <lineage>
        <taxon>Bacteria</taxon>
        <taxon>Bacillati</taxon>
        <taxon>Bacillota</taxon>
        <taxon>Bacilli</taxon>
        <taxon>Bacillales</taxon>
        <taxon>Paenibacillaceae</taxon>
        <taxon>Cohnella</taxon>
    </lineage>
</organism>
<dbReference type="InterPro" id="IPR051677">
    <property type="entry name" value="AfsR-DnrI-RedD_regulator"/>
</dbReference>
<comment type="caution">
    <text evidence="9">The sequence shown here is derived from an EMBL/GenBank/DDBJ whole genome shotgun (WGS) entry which is preliminary data.</text>
</comment>
<dbReference type="NCBIfam" id="TIGR00756">
    <property type="entry name" value="PPR"/>
    <property type="match status" value="1"/>
</dbReference>
<dbReference type="InterPro" id="IPR001867">
    <property type="entry name" value="OmpR/PhoB-type_DNA-bd"/>
</dbReference>
<protein>
    <submittedName>
        <fullName evidence="9">Response regulator</fullName>
    </submittedName>
</protein>
<comment type="similarity">
    <text evidence="1">Belongs to the AfsR/DnrI/RedD regulatory family.</text>
</comment>
<evidence type="ECO:0000313" key="9">
    <source>
        <dbReference type="EMBL" id="MDG0794373.1"/>
    </source>
</evidence>
<dbReference type="InterPro" id="IPR011006">
    <property type="entry name" value="CheY-like_superfamily"/>
</dbReference>
<dbReference type="Gene3D" id="1.10.10.10">
    <property type="entry name" value="Winged helix-like DNA-binding domain superfamily/Winged helix DNA-binding domain"/>
    <property type="match status" value="1"/>
</dbReference>
<dbReference type="InterPro" id="IPR001789">
    <property type="entry name" value="Sig_transdc_resp-reg_receiver"/>
</dbReference>
<name>A0A9X4QPY1_9BACL</name>
<dbReference type="Pfam" id="PF03704">
    <property type="entry name" value="BTAD"/>
    <property type="match status" value="1"/>
</dbReference>
<feature type="domain" description="Response regulatory" evidence="8">
    <location>
        <begin position="3"/>
        <end position="117"/>
    </location>
</feature>
<dbReference type="SMART" id="SM01043">
    <property type="entry name" value="BTAD"/>
    <property type="match status" value="1"/>
</dbReference>
<evidence type="ECO:0000256" key="5">
    <source>
        <dbReference type="ARBA" id="ARBA00023163"/>
    </source>
</evidence>
<dbReference type="PANTHER" id="PTHR35807:SF2">
    <property type="entry name" value="TRANSCRIPTIONAL ACTIVATOR DOMAIN"/>
    <property type="match status" value="1"/>
</dbReference>
<gene>
    <name evidence="9" type="ORF">OMP38_28690</name>
</gene>
<keyword evidence="10" id="KW-1185">Reference proteome</keyword>
<dbReference type="InterPro" id="IPR002885">
    <property type="entry name" value="PPR_rpt"/>
</dbReference>
<evidence type="ECO:0000313" key="10">
    <source>
        <dbReference type="Proteomes" id="UP001153387"/>
    </source>
</evidence>
<keyword evidence="6" id="KW-0597">Phosphoprotein</keyword>
<evidence type="ECO:0000256" key="7">
    <source>
        <dbReference type="SAM" id="Coils"/>
    </source>
</evidence>
<dbReference type="Gene3D" id="3.40.50.2300">
    <property type="match status" value="1"/>
</dbReference>
<keyword evidence="5" id="KW-0804">Transcription</keyword>
<dbReference type="SUPFAM" id="SSF48452">
    <property type="entry name" value="TPR-like"/>
    <property type="match status" value="1"/>
</dbReference>
<keyword evidence="7" id="KW-0175">Coiled coil</keyword>
<feature type="coiled-coil region" evidence="7">
    <location>
        <begin position="348"/>
        <end position="375"/>
    </location>
</feature>
<dbReference type="Pfam" id="PF00486">
    <property type="entry name" value="Trans_reg_C"/>
    <property type="match status" value="1"/>
</dbReference>
<dbReference type="PROSITE" id="PS50110">
    <property type="entry name" value="RESPONSE_REGULATORY"/>
    <property type="match status" value="1"/>
</dbReference>
<dbReference type="SMART" id="SM00448">
    <property type="entry name" value="REC"/>
    <property type="match status" value="1"/>
</dbReference>
<evidence type="ECO:0000256" key="6">
    <source>
        <dbReference type="PROSITE-ProRule" id="PRU00169"/>
    </source>
</evidence>
<evidence type="ECO:0000256" key="2">
    <source>
        <dbReference type="ARBA" id="ARBA00023012"/>
    </source>
</evidence>